<accession>A0A4P9WJ40</accession>
<feature type="compositionally biased region" description="Polar residues" evidence="1">
    <location>
        <begin position="1"/>
        <end position="11"/>
    </location>
</feature>
<dbReference type="Pfam" id="PF15926">
    <property type="entry name" value="RNF220"/>
    <property type="match status" value="1"/>
</dbReference>
<dbReference type="OrthoDB" id="6270329at2759"/>
<dbReference type="InterPro" id="IPR031824">
    <property type="entry name" value="RNF220_mid"/>
</dbReference>
<evidence type="ECO:0000313" key="4">
    <source>
        <dbReference type="Proteomes" id="UP000269721"/>
    </source>
</evidence>
<protein>
    <recommendedName>
        <fullName evidence="2">E3 ubiquitin-protein ligase RNF220 middle domain-containing protein</fullName>
    </recommendedName>
</protein>
<evidence type="ECO:0000259" key="2">
    <source>
        <dbReference type="Pfam" id="PF15926"/>
    </source>
</evidence>
<dbReference type="PANTHER" id="PTHR13459">
    <property type="entry name" value="E3 UBIQUITIN-PROTEIN LIGASE RNF220 ISOFORM X1"/>
    <property type="match status" value="1"/>
</dbReference>
<dbReference type="GO" id="GO:0016567">
    <property type="term" value="P:protein ubiquitination"/>
    <property type="evidence" value="ECO:0007669"/>
    <property type="project" value="TreeGrafter"/>
</dbReference>
<dbReference type="GO" id="GO:0061630">
    <property type="term" value="F:ubiquitin protein ligase activity"/>
    <property type="evidence" value="ECO:0007669"/>
    <property type="project" value="TreeGrafter"/>
</dbReference>
<dbReference type="Proteomes" id="UP000269721">
    <property type="component" value="Unassembled WGS sequence"/>
</dbReference>
<dbReference type="InterPro" id="IPR052443">
    <property type="entry name" value="E3_ubiq-ligase_RNF220-like"/>
</dbReference>
<organism evidence="3 4">
    <name type="scientific">Blyttiomyces helicus</name>
    <dbReference type="NCBI Taxonomy" id="388810"/>
    <lineage>
        <taxon>Eukaryota</taxon>
        <taxon>Fungi</taxon>
        <taxon>Fungi incertae sedis</taxon>
        <taxon>Chytridiomycota</taxon>
        <taxon>Chytridiomycota incertae sedis</taxon>
        <taxon>Chytridiomycetes</taxon>
        <taxon>Chytridiomycetes incertae sedis</taxon>
        <taxon>Blyttiomyces</taxon>
    </lineage>
</organism>
<feature type="region of interest" description="Disordered" evidence="1">
    <location>
        <begin position="243"/>
        <end position="279"/>
    </location>
</feature>
<keyword evidence="4" id="KW-1185">Reference proteome</keyword>
<proteinExistence type="predicted"/>
<evidence type="ECO:0000313" key="3">
    <source>
        <dbReference type="EMBL" id="RKO92065.1"/>
    </source>
</evidence>
<feature type="region of interest" description="Disordered" evidence="1">
    <location>
        <begin position="1"/>
        <end position="33"/>
    </location>
</feature>
<dbReference type="EMBL" id="KZ994791">
    <property type="protein sequence ID" value="RKO92065.1"/>
    <property type="molecule type" value="Genomic_DNA"/>
</dbReference>
<sequence length="328" mass="35051">MADASATSPPMNRSKKPAAGPKPGRRPGRGCYHEVSSPVFIAPADSRRCPICLEQIPKGELSAHHQLELRRLADGNPEPTDEAGSVKPRRGAAVAAAQQIAQAKKGKGPARSGIGLVDANEQDEAHYSISSSEPLPTDPESVNAHIDRCLARQGVGASADADDLVMDDDEEEEVNDRKWGAEYTFDGVTRVRASALVEGYAESSGFSIHRRTDHDIDDDIDIDEDDTEQFGEVQYGEDTIVRLADDDGDEGGRALGSAQTIPPPHPPQDDDGVDIETDLPDSVDLKGIAGNSRLIIESLKTRVRDLLLASNPGLKTPLPAMSKDHGSS</sequence>
<evidence type="ECO:0000256" key="1">
    <source>
        <dbReference type="SAM" id="MobiDB-lite"/>
    </source>
</evidence>
<dbReference type="PANTHER" id="PTHR13459:SF1">
    <property type="entry name" value="E3 UBIQUITIN-PROTEIN LIGASE RNF220 ISOFORM X1"/>
    <property type="match status" value="1"/>
</dbReference>
<feature type="compositionally biased region" description="Acidic residues" evidence="1">
    <location>
        <begin position="269"/>
        <end position="279"/>
    </location>
</feature>
<dbReference type="AlphaFoldDB" id="A0A4P9WJ40"/>
<reference evidence="4" key="1">
    <citation type="journal article" date="2018" name="Nat. Microbiol.">
        <title>Leveraging single-cell genomics to expand the fungal tree of life.</title>
        <authorList>
            <person name="Ahrendt S.R."/>
            <person name="Quandt C.A."/>
            <person name="Ciobanu D."/>
            <person name="Clum A."/>
            <person name="Salamov A."/>
            <person name="Andreopoulos B."/>
            <person name="Cheng J.F."/>
            <person name="Woyke T."/>
            <person name="Pelin A."/>
            <person name="Henrissat B."/>
            <person name="Reynolds N.K."/>
            <person name="Benny G.L."/>
            <person name="Smith M.E."/>
            <person name="James T.Y."/>
            <person name="Grigoriev I.V."/>
        </authorList>
    </citation>
    <scope>NUCLEOTIDE SEQUENCE [LARGE SCALE GENOMIC DNA]</scope>
</reference>
<name>A0A4P9WJ40_9FUNG</name>
<feature type="region of interest" description="Disordered" evidence="1">
    <location>
        <begin position="70"/>
        <end position="143"/>
    </location>
</feature>
<gene>
    <name evidence="3" type="ORF">BDK51DRAFT_31571</name>
</gene>
<feature type="domain" description="E3 ubiquitin-protein ligase RNF220 middle" evidence="2">
    <location>
        <begin position="140"/>
        <end position="247"/>
    </location>
</feature>
<feature type="compositionally biased region" description="Low complexity" evidence="1">
    <location>
        <begin position="91"/>
        <end position="103"/>
    </location>
</feature>